<dbReference type="Gene3D" id="4.10.240.10">
    <property type="entry name" value="Zn(2)-C6 fungal-type DNA-binding domain"/>
    <property type="match status" value="1"/>
</dbReference>
<dbReference type="GO" id="GO:0000981">
    <property type="term" value="F:DNA-binding transcription factor activity, RNA polymerase II-specific"/>
    <property type="evidence" value="ECO:0007669"/>
    <property type="project" value="InterPro"/>
</dbReference>
<dbReference type="PANTHER" id="PTHR31644">
    <property type="entry name" value="TRANSCRIPTIONAL ACTIVATOR ARO80-RELATED"/>
    <property type="match status" value="1"/>
</dbReference>
<dbReference type="EMBL" id="LTAN01000003">
    <property type="protein sequence ID" value="OBR12708.1"/>
    <property type="molecule type" value="Genomic_DNA"/>
</dbReference>
<dbReference type="GO" id="GO:0009074">
    <property type="term" value="P:aromatic amino acid family catabolic process"/>
    <property type="evidence" value="ECO:0007669"/>
    <property type="project" value="TreeGrafter"/>
</dbReference>
<dbReference type="PROSITE" id="PS50048">
    <property type="entry name" value="ZN2_CY6_FUNGAL_2"/>
    <property type="match status" value="1"/>
</dbReference>
<evidence type="ECO:0000313" key="4">
    <source>
        <dbReference type="EMBL" id="OBR12708.1"/>
    </source>
</evidence>
<dbReference type="RefSeq" id="XP_018161225.1">
    <property type="nucleotide sequence ID" value="XM_018299979.1"/>
</dbReference>
<evidence type="ECO:0000313" key="5">
    <source>
        <dbReference type="Proteomes" id="UP000092177"/>
    </source>
</evidence>
<dbReference type="GO" id="GO:0005634">
    <property type="term" value="C:nucleus"/>
    <property type="evidence" value="ECO:0007669"/>
    <property type="project" value="TreeGrafter"/>
</dbReference>
<dbReference type="Pfam" id="PF00172">
    <property type="entry name" value="Zn_clus"/>
    <property type="match status" value="1"/>
</dbReference>
<keyword evidence="1" id="KW-0539">Nucleus</keyword>
<feature type="region of interest" description="Disordered" evidence="2">
    <location>
        <begin position="1"/>
        <end position="36"/>
    </location>
</feature>
<dbReference type="CDD" id="cd00067">
    <property type="entry name" value="GAL4"/>
    <property type="match status" value="1"/>
</dbReference>
<dbReference type="InterPro" id="IPR052780">
    <property type="entry name" value="AAA_Catabolism_Regulators"/>
</dbReference>
<keyword evidence="5" id="KW-1185">Reference proteome</keyword>
<comment type="caution">
    <text evidence="4">The sequence shown here is derived from an EMBL/GenBank/DDBJ whole genome shotgun (WGS) entry which is preliminary data.</text>
</comment>
<organism evidence="4 5">
    <name type="scientific">Colletotrichum higginsianum (strain IMI 349063)</name>
    <name type="common">Crucifer anthracnose fungus</name>
    <dbReference type="NCBI Taxonomy" id="759273"/>
    <lineage>
        <taxon>Eukaryota</taxon>
        <taxon>Fungi</taxon>
        <taxon>Dikarya</taxon>
        <taxon>Ascomycota</taxon>
        <taxon>Pezizomycotina</taxon>
        <taxon>Sordariomycetes</taxon>
        <taxon>Hypocreomycetidae</taxon>
        <taxon>Glomerellales</taxon>
        <taxon>Glomerellaceae</taxon>
        <taxon>Colletotrichum</taxon>
        <taxon>Colletotrichum destructivum species complex</taxon>
    </lineage>
</organism>
<dbReference type="InterPro" id="IPR036864">
    <property type="entry name" value="Zn2-C6_fun-type_DNA-bd_sf"/>
</dbReference>
<feature type="region of interest" description="Disordered" evidence="2">
    <location>
        <begin position="210"/>
        <end position="234"/>
    </location>
</feature>
<feature type="domain" description="Zn(2)-C6 fungal-type" evidence="3">
    <location>
        <begin position="42"/>
        <end position="75"/>
    </location>
</feature>
<evidence type="ECO:0000259" key="3">
    <source>
        <dbReference type="PROSITE" id="PS50048"/>
    </source>
</evidence>
<feature type="region of interest" description="Disordered" evidence="2">
    <location>
        <begin position="74"/>
        <end position="163"/>
    </location>
</feature>
<dbReference type="InterPro" id="IPR001138">
    <property type="entry name" value="Zn2Cys6_DnaBD"/>
</dbReference>
<evidence type="ECO:0000256" key="2">
    <source>
        <dbReference type="SAM" id="MobiDB-lite"/>
    </source>
</evidence>
<dbReference type="GeneID" id="28864086"/>
<dbReference type="GO" id="GO:0045944">
    <property type="term" value="P:positive regulation of transcription by RNA polymerase II"/>
    <property type="evidence" value="ECO:0007669"/>
    <property type="project" value="TreeGrafter"/>
</dbReference>
<accession>A0A1B7YLC8</accession>
<feature type="compositionally biased region" description="Low complexity" evidence="2">
    <location>
        <begin position="80"/>
        <end position="94"/>
    </location>
</feature>
<dbReference type="PANTHER" id="PTHR31644:SF2">
    <property type="entry name" value="TRANSCRIPTIONAL ACTIVATOR ARO80-RELATED"/>
    <property type="match status" value="1"/>
</dbReference>
<reference evidence="5" key="1">
    <citation type="journal article" date="2017" name="BMC Genomics">
        <title>Gapless genome assembly of Colletotrichum higginsianum reveals chromosome structure and association of transposable elements with secondary metabolite gene clusters.</title>
        <authorList>
            <person name="Dallery J.-F."/>
            <person name="Lapalu N."/>
            <person name="Zampounis A."/>
            <person name="Pigne S."/>
            <person name="Luyten I."/>
            <person name="Amselem J."/>
            <person name="Wittenberg A.H.J."/>
            <person name="Zhou S."/>
            <person name="de Queiroz M.V."/>
            <person name="Robin G.P."/>
            <person name="Auger A."/>
            <person name="Hainaut M."/>
            <person name="Henrissat B."/>
            <person name="Kim K.-T."/>
            <person name="Lee Y.-H."/>
            <person name="Lespinet O."/>
            <person name="Schwartz D.C."/>
            <person name="Thon M.R."/>
            <person name="O'Connell R.J."/>
        </authorList>
    </citation>
    <scope>NUCLEOTIDE SEQUENCE [LARGE SCALE GENOMIC DNA]</scope>
    <source>
        <strain evidence="5">IMI 349063</strain>
    </source>
</reference>
<dbReference type="AlphaFoldDB" id="A0A1B7YLC8"/>
<sequence length="945" mass="104139">MNPLETEHEPDGTRLQNARQDDAENKQPGQRVARGFRRTYKACNPCRRKKTRCVVEIRDSPSCLRCDREGRECVFPPDRAASSQKNAAADALAQGRGGPASEGTSLAGQPGTPQPRSRDGYQHRRPQGSQRHALPRNPSPTVPPPFEQWDPMATENDNSFNTRCFGQAGGVSPGLEPVDLTNSMIRTIVSNGNDALKLLFRAAAEQEASGSGAAAPRVPSHASTSTLPSEPGNPASAPPPCLFCSFGTPSDLSRWAGSPPRKASGHFRLTAKEPLLCCVILLISTRYHHLPQPGGVARGVLVHNRLWEHCQHLIMRIITGQEKGSTARTRTRGSVEALLLLVEWHPRAVYFPPVPDGWDSSLLHSAFELGRTDDYGTREHISDESSGPAWQRDVVTPARTSDRMAWMLLGNAQTLALELGIYDTASRADAGVAHARQPGLHARSARVREVLYILMEQHSFRLGCPSMVPDTLARSVTGYPSANDGGGGGDDDEDSRVARAWIGLTMLVRSIHDMLFPTAGAVRHLLRTGRYASITRHFQQQLVEWRRKHLDSTAISPNAIEELHIEYHHAQAFLNSLGVQAIVERVMGSASASPTIRATLNSTVQGVEYDFIKKVVDGSVQVLRATQRLFVAGLLRYCPVRIYLRVIAASIFLLKALSLGTHAADLRSSLGCLHECIACLKASSLDDGDLAARYAALLEVFLAKFEQGMVPTSAPRISSMLLGQGELSVDDSGEGLGGADEGWDDVPEDWLALPLSHSLAPFQLWGEAPETMEPEVSFWDAMWNLPQEVINYLSGNTGFRDNVASHLFNLYDSLRSRRGKEDERAENGKSAVSLRDLLITRLKQPPQSQNCKKSRTPKTKHHPQCEPIPDPQRRGDFNPMDEQDKAYDRDMFFIQCTCHSFFRYTENILAQIGRSLLNAVICLTGRFTRNTTYFLDNPVSEEDAL</sequence>
<dbReference type="KEGG" id="chig:CH63R_05004"/>
<feature type="compositionally biased region" description="Basic and acidic residues" evidence="2">
    <location>
        <begin position="1"/>
        <end position="12"/>
    </location>
</feature>
<evidence type="ECO:0000256" key="1">
    <source>
        <dbReference type="ARBA" id="ARBA00023242"/>
    </source>
</evidence>
<name>A0A1B7YLC8_COLHI</name>
<feature type="region of interest" description="Disordered" evidence="2">
    <location>
        <begin position="844"/>
        <end position="881"/>
    </location>
</feature>
<feature type="compositionally biased region" description="Pro residues" evidence="2">
    <location>
        <begin position="137"/>
        <end position="146"/>
    </location>
</feature>
<dbReference type="VEuPathDB" id="FungiDB:CH63R_05004"/>
<protein>
    <submittedName>
        <fullName evidence="4">C6 transcription factor</fullName>
    </submittedName>
</protein>
<dbReference type="OrthoDB" id="4840236at2759"/>
<feature type="compositionally biased region" description="Basic and acidic residues" evidence="2">
    <location>
        <begin position="871"/>
        <end position="881"/>
    </location>
</feature>
<gene>
    <name evidence="4" type="ORF">CH63R_05004</name>
</gene>
<dbReference type="GO" id="GO:0008270">
    <property type="term" value="F:zinc ion binding"/>
    <property type="evidence" value="ECO:0007669"/>
    <property type="project" value="InterPro"/>
</dbReference>
<dbReference type="SUPFAM" id="SSF57701">
    <property type="entry name" value="Zn2/Cys6 DNA-binding domain"/>
    <property type="match status" value="1"/>
</dbReference>
<dbReference type="PROSITE" id="PS00463">
    <property type="entry name" value="ZN2_CY6_FUNGAL_1"/>
    <property type="match status" value="1"/>
</dbReference>
<proteinExistence type="predicted"/>
<dbReference type="SMART" id="SM00066">
    <property type="entry name" value="GAL4"/>
    <property type="match status" value="1"/>
</dbReference>
<dbReference type="CDD" id="cd12148">
    <property type="entry name" value="fungal_TF_MHR"/>
    <property type="match status" value="1"/>
</dbReference>
<feature type="compositionally biased region" description="Basic residues" evidence="2">
    <location>
        <begin position="852"/>
        <end position="862"/>
    </location>
</feature>
<dbReference type="Proteomes" id="UP000092177">
    <property type="component" value="Chromosome 3"/>
</dbReference>